<keyword evidence="2" id="KW-0349">Heme</keyword>
<keyword evidence="7" id="KW-0823">Tryptophan catabolism</keyword>
<name>A0A7L2CB95_9PASS</name>
<keyword evidence="5" id="KW-0560">Oxidoreductase</keyword>
<evidence type="ECO:0000256" key="4">
    <source>
        <dbReference type="ARBA" id="ARBA00022964"/>
    </source>
</evidence>
<dbReference type="EMBL" id="VWYE01026213">
    <property type="protein sequence ID" value="NXQ35310.1"/>
    <property type="molecule type" value="Genomic_DNA"/>
</dbReference>
<protein>
    <recommendedName>
        <fullName evidence="11">tryptophan 2,3-dioxygenase</fullName>
        <ecNumber evidence="11">1.13.11.11</ecNumber>
    </recommendedName>
</protein>
<dbReference type="GO" id="GO:0020037">
    <property type="term" value="F:heme binding"/>
    <property type="evidence" value="ECO:0007669"/>
    <property type="project" value="InterPro"/>
</dbReference>
<dbReference type="InterPro" id="IPR004981">
    <property type="entry name" value="Trp_2_3_dOase"/>
</dbReference>
<evidence type="ECO:0000313" key="13">
    <source>
        <dbReference type="Proteomes" id="UP000571582"/>
    </source>
</evidence>
<evidence type="ECO:0000256" key="7">
    <source>
        <dbReference type="ARBA" id="ARBA00023079"/>
    </source>
</evidence>
<sequence>YNFNKLSLEDENDDKSQEGINKASKGGLIYGEYLQLNKILNAQELESEKKGKKIHDEHLFIVTHQAYELWFKQILWEMDSVRVIFQNGHVRDERNMLKVITRMNRISLILKLLVEQFSVLETMTALDFFDFRYYLSPASGFQSLQFRLLENKIGVPQSLRVPYNRRHYRDNFKGQDRELLLQSEQEPTLLQLVEAWLERTPGLDAEEFDFWGQFEENVLKGLEEEFALIQAKAESEEKDDLMSEFQKQKDVLLSLFDEKRHEHLLSKGERRLSYKALKGALMIYFYREEPRFQVPFQLLTSLMDLDVLMTKWRYNHVCLVHRMIGSKAGTGGSSGYHYLRSTVSDRYKVFVDLFNLSTFLVPRHWIPKMNPSIHKFLYTAEYCDSSYFSSDDSD</sequence>
<dbReference type="SUPFAM" id="SSF140959">
    <property type="entry name" value="Indolic compounds 2,3-dioxygenase-like"/>
    <property type="match status" value="1"/>
</dbReference>
<evidence type="ECO:0000313" key="12">
    <source>
        <dbReference type="EMBL" id="NXQ35310.1"/>
    </source>
</evidence>
<comment type="caution">
    <text evidence="12">The sequence shown here is derived from an EMBL/GenBank/DDBJ whole genome shotgun (WGS) entry which is preliminary data.</text>
</comment>
<dbReference type="GO" id="GO:0019442">
    <property type="term" value="P:L-tryptophan catabolic process to acetyl-CoA"/>
    <property type="evidence" value="ECO:0007669"/>
    <property type="project" value="TreeGrafter"/>
</dbReference>
<dbReference type="AlphaFoldDB" id="A0A7L2CB95"/>
<organism evidence="12 13">
    <name type="scientific">Alaudala cheleensis</name>
    <name type="common">Asian short-toed lark</name>
    <dbReference type="NCBI Taxonomy" id="670337"/>
    <lineage>
        <taxon>Eukaryota</taxon>
        <taxon>Metazoa</taxon>
        <taxon>Chordata</taxon>
        <taxon>Craniata</taxon>
        <taxon>Vertebrata</taxon>
        <taxon>Euteleostomi</taxon>
        <taxon>Archelosauria</taxon>
        <taxon>Archosauria</taxon>
        <taxon>Dinosauria</taxon>
        <taxon>Saurischia</taxon>
        <taxon>Theropoda</taxon>
        <taxon>Coelurosauria</taxon>
        <taxon>Aves</taxon>
        <taxon>Neognathae</taxon>
        <taxon>Neoaves</taxon>
        <taxon>Telluraves</taxon>
        <taxon>Australaves</taxon>
        <taxon>Passeriformes</taxon>
        <taxon>Sylvioidea</taxon>
        <taxon>Alaudidae</taxon>
        <taxon>Alaudala</taxon>
    </lineage>
</organism>
<dbReference type="GO" id="GO:0019441">
    <property type="term" value="P:L-tryptophan catabolic process to kynurenine"/>
    <property type="evidence" value="ECO:0007669"/>
    <property type="project" value="InterPro"/>
</dbReference>
<dbReference type="GO" id="GO:0004833">
    <property type="term" value="F:L-tryptophan 2,3-dioxygenase activity"/>
    <property type="evidence" value="ECO:0007669"/>
    <property type="project" value="UniProtKB-EC"/>
</dbReference>
<dbReference type="Gene3D" id="1.10.287.3810">
    <property type="match status" value="1"/>
</dbReference>
<keyword evidence="4 12" id="KW-0223">Dioxygenase</keyword>
<dbReference type="InterPro" id="IPR037217">
    <property type="entry name" value="Trp/Indoleamine_2_3_dOase-like"/>
</dbReference>
<feature type="non-terminal residue" evidence="12">
    <location>
        <position position="1"/>
    </location>
</feature>
<evidence type="ECO:0000256" key="10">
    <source>
        <dbReference type="ARBA" id="ARBA00061930"/>
    </source>
</evidence>
<evidence type="ECO:0000256" key="1">
    <source>
        <dbReference type="ARBA" id="ARBA00001971"/>
    </source>
</evidence>
<comment type="subunit">
    <text evidence="10">Homotetramer. Dimer of dimers.</text>
</comment>
<dbReference type="Gene3D" id="1.20.58.480">
    <property type="match status" value="1"/>
</dbReference>
<dbReference type="FunFam" id="1.10.287.3810:FF:000001">
    <property type="entry name" value="Tryptophan 2,3-dioxygenase"/>
    <property type="match status" value="1"/>
</dbReference>
<evidence type="ECO:0000256" key="11">
    <source>
        <dbReference type="ARBA" id="ARBA00066688"/>
    </source>
</evidence>
<evidence type="ECO:0000256" key="9">
    <source>
        <dbReference type="ARBA" id="ARBA00060570"/>
    </source>
</evidence>
<keyword evidence="13" id="KW-1185">Reference proteome</keyword>
<comment type="cofactor">
    <cofactor evidence="1">
        <name>heme</name>
        <dbReference type="ChEBI" id="CHEBI:30413"/>
    </cofactor>
</comment>
<evidence type="ECO:0000256" key="8">
    <source>
        <dbReference type="ARBA" id="ARBA00050412"/>
    </source>
</evidence>
<dbReference type="GO" id="GO:0046872">
    <property type="term" value="F:metal ion binding"/>
    <property type="evidence" value="ECO:0007669"/>
    <property type="project" value="UniProtKB-KW"/>
</dbReference>
<evidence type="ECO:0000256" key="3">
    <source>
        <dbReference type="ARBA" id="ARBA00022723"/>
    </source>
</evidence>
<reference evidence="12 13" key="1">
    <citation type="submission" date="2019-09" db="EMBL/GenBank/DDBJ databases">
        <title>Bird 10,000 Genomes (B10K) Project - Family phase.</title>
        <authorList>
            <person name="Zhang G."/>
        </authorList>
    </citation>
    <scope>NUCLEOTIDE SEQUENCE [LARGE SCALE GENOMIC DNA]</scope>
    <source>
        <strain evidence="12">B10K-DU-001-15</strain>
        <tissue evidence="12">Muscle</tissue>
    </source>
</reference>
<dbReference type="Proteomes" id="UP000571582">
    <property type="component" value="Unassembled WGS sequence"/>
</dbReference>
<keyword evidence="3" id="KW-0479">Metal-binding</keyword>
<dbReference type="PANTHER" id="PTHR10138">
    <property type="entry name" value="TRYPTOPHAN 2,3-DIOXYGENASE"/>
    <property type="match status" value="1"/>
</dbReference>
<proteinExistence type="inferred from homology"/>
<feature type="non-terminal residue" evidence="12">
    <location>
        <position position="394"/>
    </location>
</feature>
<evidence type="ECO:0000256" key="2">
    <source>
        <dbReference type="ARBA" id="ARBA00022617"/>
    </source>
</evidence>
<gene>
    <name evidence="12" type="primary">Tdo2</name>
    <name evidence="12" type="ORF">ALACHE_R05402</name>
</gene>
<dbReference type="EC" id="1.13.11.11" evidence="11"/>
<comment type="pathway">
    <text evidence="9">Amino-acid degradation; L-tryptophan degradation via kynurenine pathway; L-kynurenine from L-tryptophan: step 1/2.</text>
</comment>
<dbReference type="HAMAP" id="MF_01972">
    <property type="entry name" value="T23O"/>
    <property type="match status" value="1"/>
</dbReference>
<keyword evidence="6" id="KW-0408">Iron</keyword>
<evidence type="ECO:0000256" key="5">
    <source>
        <dbReference type="ARBA" id="ARBA00023002"/>
    </source>
</evidence>
<comment type="catalytic activity">
    <reaction evidence="8">
        <text>L-tryptophan + O2 = N-formyl-L-kynurenine</text>
        <dbReference type="Rhea" id="RHEA:24536"/>
        <dbReference type="ChEBI" id="CHEBI:15379"/>
        <dbReference type="ChEBI" id="CHEBI:57912"/>
        <dbReference type="ChEBI" id="CHEBI:58629"/>
        <dbReference type="EC" id="1.13.11.11"/>
    </reaction>
</comment>
<dbReference type="PANTHER" id="PTHR10138:SF0">
    <property type="entry name" value="TRYPTOPHAN 2,3-DIOXYGENASE"/>
    <property type="match status" value="1"/>
</dbReference>
<dbReference type="Pfam" id="PF03301">
    <property type="entry name" value="Trp_dioxygenase"/>
    <property type="match status" value="1"/>
</dbReference>
<accession>A0A7L2CB95</accession>
<evidence type="ECO:0000256" key="6">
    <source>
        <dbReference type="ARBA" id="ARBA00023004"/>
    </source>
</evidence>